<keyword evidence="5" id="KW-0411">Iron-sulfur</keyword>
<feature type="compositionally biased region" description="Polar residues" evidence="6">
    <location>
        <begin position="1"/>
        <end position="16"/>
    </location>
</feature>
<organism evidence="8 9">
    <name type="scientific">Engelhardtia mirabilis</name>
    <dbReference type="NCBI Taxonomy" id="2528011"/>
    <lineage>
        <taxon>Bacteria</taxon>
        <taxon>Pseudomonadati</taxon>
        <taxon>Planctomycetota</taxon>
        <taxon>Planctomycetia</taxon>
        <taxon>Planctomycetia incertae sedis</taxon>
        <taxon>Engelhardtia</taxon>
    </lineage>
</organism>
<dbReference type="Pfam" id="PF13186">
    <property type="entry name" value="SPASM"/>
    <property type="match status" value="1"/>
</dbReference>
<dbReference type="InterPro" id="IPR058240">
    <property type="entry name" value="rSAM_sf"/>
</dbReference>
<dbReference type="RefSeq" id="WP_145066794.1">
    <property type="nucleotide sequence ID" value="NZ_CP036287.1"/>
</dbReference>
<dbReference type="InterPro" id="IPR006638">
    <property type="entry name" value="Elp3/MiaA/NifB-like_rSAM"/>
</dbReference>
<evidence type="ECO:0000256" key="3">
    <source>
        <dbReference type="ARBA" id="ARBA00022723"/>
    </source>
</evidence>
<sequence length="388" mass="43625">MSDVSQQTETGQTTPKPSGGRKYEREVANFVALTGDLAAGRLEWSSRPYYLEYSTNSACNLRCIMCSQVENPPVVSTPLDLQEDLLDALLPLTTIWTPSATSEPLLNNFKRLRPMLEKHQVALDIITNAMLLTPAVLEGMLPFLHRLTLSVDSHKPEVFEKLRAPADFATVIEHSRHATRVCREHGIPVVYHMVLAHECLPDLEDYVDFVADLGGSRITVLELLPNSPQFQELDPFQRDGEQHVAARLESMRARAEERGVGIFFEVREPLGGEYNYAPVASRINSGTVLEMMHGELGIQHEGFCPMVAGYFKVEPDGRAYPCCRAPVELELGNVLEEGFEGVWNGEKMQKLRKRMFERDYPQPCVGCAVLEGPRWRAEARRREAGETE</sequence>
<proteinExistence type="predicted"/>
<dbReference type="InterPro" id="IPR023885">
    <property type="entry name" value="4Fe4S-binding_SPASM_dom"/>
</dbReference>
<evidence type="ECO:0000256" key="5">
    <source>
        <dbReference type="ARBA" id="ARBA00023014"/>
    </source>
</evidence>
<keyword evidence="9" id="KW-1185">Reference proteome</keyword>
<dbReference type="PANTHER" id="PTHR11228">
    <property type="entry name" value="RADICAL SAM DOMAIN PROTEIN"/>
    <property type="match status" value="1"/>
</dbReference>
<dbReference type="SFLD" id="SFLDG01067">
    <property type="entry name" value="SPASM/twitch_domain_containing"/>
    <property type="match status" value="1"/>
</dbReference>
<dbReference type="CDD" id="cd21109">
    <property type="entry name" value="SPASM"/>
    <property type="match status" value="1"/>
</dbReference>
<dbReference type="Proteomes" id="UP000316921">
    <property type="component" value="Chromosome"/>
</dbReference>
<dbReference type="InterPro" id="IPR050377">
    <property type="entry name" value="Radical_SAM_PqqE_MftC-like"/>
</dbReference>
<name>A0A518BM76_9BACT</name>
<evidence type="ECO:0000313" key="9">
    <source>
        <dbReference type="Proteomes" id="UP000316921"/>
    </source>
</evidence>
<gene>
    <name evidence="8" type="ORF">Pla133_31760</name>
</gene>
<dbReference type="PANTHER" id="PTHR11228:SF7">
    <property type="entry name" value="PQQA PEPTIDE CYCLASE"/>
    <property type="match status" value="1"/>
</dbReference>
<dbReference type="EMBL" id="CP036287">
    <property type="protein sequence ID" value="QDU68082.1"/>
    <property type="molecule type" value="Genomic_DNA"/>
</dbReference>
<evidence type="ECO:0000256" key="1">
    <source>
        <dbReference type="ARBA" id="ARBA00001966"/>
    </source>
</evidence>
<keyword evidence="3" id="KW-0479">Metal-binding</keyword>
<evidence type="ECO:0000256" key="6">
    <source>
        <dbReference type="SAM" id="MobiDB-lite"/>
    </source>
</evidence>
<dbReference type="Pfam" id="PF04055">
    <property type="entry name" value="Radical_SAM"/>
    <property type="match status" value="1"/>
</dbReference>
<protein>
    <submittedName>
        <fullName evidence="8">Pyrroloquinoline quinone biosynthesis protein PqqE</fullName>
    </submittedName>
</protein>
<evidence type="ECO:0000256" key="2">
    <source>
        <dbReference type="ARBA" id="ARBA00022691"/>
    </source>
</evidence>
<keyword evidence="2" id="KW-0949">S-adenosyl-L-methionine</keyword>
<feature type="domain" description="Radical SAM core" evidence="7">
    <location>
        <begin position="44"/>
        <end position="252"/>
    </location>
</feature>
<evidence type="ECO:0000259" key="7">
    <source>
        <dbReference type="PROSITE" id="PS51918"/>
    </source>
</evidence>
<comment type="cofactor">
    <cofactor evidence="1">
        <name>[4Fe-4S] cluster</name>
        <dbReference type="ChEBI" id="CHEBI:49883"/>
    </cofactor>
</comment>
<dbReference type="PROSITE" id="PS51918">
    <property type="entry name" value="RADICAL_SAM"/>
    <property type="match status" value="1"/>
</dbReference>
<dbReference type="GO" id="GO:0051536">
    <property type="term" value="F:iron-sulfur cluster binding"/>
    <property type="evidence" value="ECO:0007669"/>
    <property type="project" value="UniProtKB-KW"/>
</dbReference>
<dbReference type="GO" id="GO:0003824">
    <property type="term" value="F:catalytic activity"/>
    <property type="evidence" value="ECO:0007669"/>
    <property type="project" value="InterPro"/>
</dbReference>
<dbReference type="KEGG" id="pbap:Pla133_31760"/>
<accession>A0A518BM76</accession>
<evidence type="ECO:0000256" key="4">
    <source>
        <dbReference type="ARBA" id="ARBA00023004"/>
    </source>
</evidence>
<evidence type="ECO:0000313" key="8">
    <source>
        <dbReference type="EMBL" id="QDU68082.1"/>
    </source>
</evidence>
<dbReference type="InterPro" id="IPR013785">
    <property type="entry name" value="Aldolase_TIM"/>
</dbReference>
<reference evidence="8 9" key="1">
    <citation type="submission" date="2019-02" db="EMBL/GenBank/DDBJ databases">
        <title>Deep-cultivation of Planctomycetes and their phenomic and genomic characterization uncovers novel biology.</title>
        <authorList>
            <person name="Wiegand S."/>
            <person name="Jogler M."/>
            <person name="Boedeker C."/>
            <person name="Pinto D."/>
            <person name="Vollmers J."/>
            <person name="Rivas-Marin E."/>
            <person name="Kohn T."/>
            <person name="Peeters S.H."/>
            <person name="Heuer A."/>
            <person name="Rast P."/>
            <person name="Oberbeckmann S."/>
            <person name="Bunk B."/>
            <person name="Jeske O."/>
            <person name="Meyerdierks A."/>
            <person name="Storesund J.E."/>
            <person name="Kallscheuer N."/>
            <person name="Luecker S."/>
            <person name="Lage O.M."/>
            <person name="Pohl T."/>
            <person name="Merkel B.J."/>
            <person name="Hornburger P."/>
            <person name="Mueller R.-W."/>
            <person name="Bruemmer F."/>
            <person name="Labrenz M."/>
            <person name="Spormann A.M."/>
            <person name="Op den Camp H."/>
            <person name="Overmann J."/>
            <person name="Amann R."/>
            <person name="Jetten M.S.M."/>
            <person name="Mascher T."/>
            <person name="Medema M.H."/>
            <person name="Devos D.P."/>
            <person name="Kaster A.-K."/>
            <person name="Ovreas L."/>
            <person name="Rohde M."/>
            <person name="Galperin M.Y."/>
            <person name="Jogler C."/>
        </authorList>
    </citation>
    <scope>NUCLEOTIDE SEQUENCE [LARGE SCALE GENOMIC DNA]</scope>
    <source>
        <strain evidence="8 9">Pla133</strain>
    </source>
</reference>
<keyword evidence="4" id="KW-0408">Iron</keyword>
<dbReference type="InterPro" id="IPR007197">
    <property type="entry name" value="rSAM"/>
</dbReference>
<dbReference type="GO" id="GO:0046872">
    <property type="term" value="F:metal ion binding"/>
    <property type="evidence" value="ECO:0007669"/>
    <property type="project" value="UniProtKB-KW"/>
</dbReference>
<dbReference type="Gene3D" id="3.20.20.70">
    <property type="entry name" value="Aldolase class I"/>
    <property type="match status" value="1"/>
</dbReference>
<feature type="region of interest" description="Disordered" evidence="6">
    <location>
        <begin position="1"/>
        <end position="21"/>
    </location>
</feature>
<dbReference type="CDD" id="cd01335">
    <property type="entry name" value="Radical_SAM"/>
    <property type="match status" value="1"/>
</dbReference>
<dbReference type="SUPFAM" id="SSF102114">
    <property type="entry name" value="Radical SAM enzymes"/>
    <property type="match status" value="1"/>
</dbReference>
<dbReference type="AlphaFoldDB" id="A0A518BM76"/>
<dbReference type="SFLD" id="SFLDS00029">
    <property type="entry name" value="Radical_SAM"/>
    <property type="match status" value="1"/>
</dbReference>
<dbReference type="SMART" id="SM00729">
    <property type="entry name" value="Elp3"/>
    <property type="match status" value="1"/>
</dbReference>